<sequence length="229" mass="23625">MTSLPSKALRRRRAVAGVCATLTLLASACTSTSDATGTTERSYPPANPSVFGSSVGPTGTEPLFPRSSNHDAPSSSTPPAKSHKSSGETPAGSAQSYRTTATPPSTSRKASPGTPSTKSSTSSRPSLDGPPASADDVQTTGPGGAPVVLAAPEGPISDSEAKNRREIETAWLNMWQLYAVIDTIPVDQLRDRFSKYSYGPALEEYVATGKAAAERGIANDGGISLALSW</sequence>
<dbReference type="RefSeq" id="WP_171201354.1">
    <property type="nucleotide sequence ID" value="NZ_JABEND010000019.1"/>
</dbReference>
<evidence type="ECO:0000256" key="1">
    <source>
        <dbReference type="SAM" id="MobiDB-lite"/>
    </source>
</evidence>
<accession>A0A849A9P5</accession>
<evidence type="ECO:0000313" key="3">
    <source>
        <dbReference type="EMBL" id="NNG37654.1"/>
    </source>
</evidence>
<feature type="compositionally biased region" description="Polar residues" evidence="1">
    <location>
        <begin position="92"/>
        <end position="109"/>
    </location>
</feature>
<dbReference type="Proteomes" id="UP000562984">
    <property type="component" value="Unassembled WGS sequence"/>
</dbReference>
<feature type="compositionally biased region" description="Polar residues" evidence="1">
    <location>
        <begin position="66"/>
        <end position="79"/>
    </location>
</feature>
<feature type="signal peptide" evidence="2">
    <location>
        <begin position="1"/>
        <end position="35"/>
    </location>
</feature>
<evidence type="ECO:0000313" key="4">
    <source>
        <dbReference type="Proteomes" id="UP000562984"/>
    </source>
</evidence>
<keyword evidence="2" id="KW-0732">Signal</keyword>
<evidence type="ECO:0008006" key="5">
    <source>
        <dbReference type="Google" id="ProtNLM"/>
    </source>
</evidence>
<dbReference type="EMBL" id="JABEND010000019">
    <property type="protein sequence ID" value="NNG37654.1"/>
    <property type="molecule type" value="Genomic_DNA"/>
</dbReference>
<feature type="chain" id="PRO_5032579063" description="Host cell surface-exposed lipoprotein" evidence="2">
    <location>
        <begin position="36"/>
        <end position="229"/>
    </location>
</feature>
<protein>
    <recommendedName>
        <fullName evidence="5">Host cell surface-exposed lipoprotein</fullName>
    </recommendedName>
</protein>
<gene>
    <name evidence="3" type="ORF">HKD39_18525</name>
</gene>
<dbReference type="AlphaFoldDB" id="A0A849A9P5"/>
<comment type="caution">
    <text evidence="3">The sequence shown here is derived from an EMBL/GenBank/DDBJ whole genome shotgun (WGS) entry which is preliminary data.</text>
</comment>
<reference evidence="3 4" key="1">
    <citation type="submission" date="2020-05" db="EMBL/GenBank/DDBJ databases">
        <title>Nakamurella sp. DB0629 isolated from air conditioner.</title>
        <authorList>
            <person name="Kim D.H."/>
            <person name="Kim D.-U."/>
        </authorList>
    </citation>
    <scope>NUCLEOTIDE SEQUENCE [LARGE SCALE GENOMIC DNA]</scope>
    <source>
        <strain evidence="3 4">DB0629</strain>
    </source>
</reference>
<dbReference type="PROSITE" id="PS51257">
    <property type="entry name" value="PROKAR_LIPOPROTEIN"/>
    <property type="match status" value="1"/>
</dbReference>
<evidence type="ECO:0000256" key="2">
    <source>
        <dbReference type="SAM" id="SignalP"/>
    </source>
</evidence>
<feature type="compositionally biased region" description="Low complexity" evidence="1">
    <location>
        <begin position="30"/>
        <end position="39"/>
    </location>
</feature>
<organism evidence="3 4">
    <name type="scientific">Nakamurella aerolata</name>
    <dbReference type="NCBI Taxonomy" id="1656892"/>
    <lineage>
        <taxon>Bacteria</taxon>
        <taxon>Bacillati</taxon>
        <taxon>Actinomycetota</taxon>
        <taxon>Actinomycetes</taxon>
        <taxon>Nakamurellales</taxon>
        <taxon>Nakamurellaceae</taxon>
        <taxon>Nakamurella</taxon>
    </lineage>
</organism>
<keyword evidence="4" id="KW-1185">Reference proteome</keyword>
<proteinExistence type="predicted"/>
<feature type="region of interest" description="Disordered" evidence="1">
    <location>
        <begin position="30"/>
        <end position="161"/>
    </location>
</feature>
<name>A0A849A9P5_9ACTN</name>
<feature type="compositionally biased region" description="Low complexity" evidence="1">
    <location>
        <begin position="111"/>
        <end position="126"/>
    </location>
</feature>